<feature type="compositionally biased region" description="Low complexity" evidence="1">
    <location>
        <begin position="118"/>
        <end position="139"/>
    </location>
</feature>
<feature type="region of interest" description="Disordered" evidence="1">
    <location>
        <begin position="118"/>
        <end position="155"/>
    </location>
</feature>
<dbReference type="RefSeq" id="WP_117490689.1">
    <property type="nucleotide sequence ID" value="NZ_QVIG01000001.1"/>
</dbReference>
<protein>
    <submittedName>
        <fullName evidence="4">DUF2510 domain-containing protein</fullName>
    </submittedName>
</protein>
<evidence type="ECO:0000256" key="2">
    <source>
        <dbReference type="SAM" id="Phobius"/>
    </source>
</evidence>
<gene>
    <name evidence="4" type="ORF">DR950_35225</name>
</gene>
<reference evidence="4 5" key="1">
    <citation type="submission" date="2018-08" db="EMBL/GenBank/DDBJ databases">
        <title>Diversity &amp; Physiological Properties of Lignin-Decomposing Actinobacteria from Soil.</title>
        <authorList>
            <person name="Roh S.G."/>
            <person name="Kim S.B."/>
        </authorList>
    </citation>
    <scope>NUCLEOTIDE SEQUENCE [LARGE SCALE GENOMIC DNA]</scope>
    <source>
        <strain evidence="4 5">MMS17-GH009</strain>
    </source>
</reference>
<accession>A0A373A2C6</accession>
<feature type="compositionally biased region" description="Low complexity" evidence="1">
    <location>
        <begin position="59"/>
        <end position="69"/>
    </location>
</feature>
<feature type="transmembrane region" description="Helical" evidence="2">
    <location>
        <begin position="93"/>
        <end position="113"/>
    </location>
</feature>
<keyword evidence="2" id="KW-0812">Transmembrane</keyword>
<dbReference type="Proteomes" id="UP000263377">
    <property type="component" value="Unassembled WGS sequence"/>
</dbReference>
<proteinExistence type="predicted"/>
<keyword evidence="2" id="KW-0472">Membrane</keyword>
<evidence type="ECO:0000256" key="1">
    <source>
        <dbReference type="SAM" id="MobiDB-lite"/>
    </source>
</evidence>
<feature type="region of interest" description="Disordered" evidence="1">
    <location>
        <begin position="59"/>
        <end position="85"/>
    </location>
</feature>
<evidence type="ECO:0000313" key="4">
    <source>
        <dbReference type="EMBL" id="RGD62306.1"/>
    </source>
</evidence>
<dbReference type="AlphaFoldDB" id="A0A373A2C6"/>
<dbReference type="InterPro" id="IPR018929">
    <property type="entry name" value="DUF2510"/>
</dbReference>
<dbReference type="Pfam" id="PF10708">
    <property type="entry name" value="DUF2510"/>
    <property type="match status" value="1"/>
</dbReference>
<feature type="region of interest" description="Disordered" evidence="1">
    <location>
        <begin position="1"/>
        <end position="31"/>
    </location>
</feature>
<comment type="caution">
    <text evidence="4">The sequence shown here is derived from an EMBL/GenBank/DDBJ whole genome shotgun (WGS) entry which is preliminary data.</text>
</comment>
<dbReference type="EMBL" id="QVIG01000001">
    <property type="protein sequence ID" value="RGD62306.1"/>
    <property type="molecule type" value="Genomic_DNA"/>
</dbReference>
<evidence type="ECO:0000313" key="5">
    <source>
        <dbReference type="Proteomes" id="UP000263377"/>
    </source>
</evidence>
<feature type="domain" description="DUF2510" evidence="3">
    <location>
        <begin position="7"/>
        <end position="39"/>
    </location>
</feature>
<organism evidence="4 5">
    <name type="scientific">Kitasatospora xanthocidica</name>
    <dbReference type="NCBI Taxonomy" id="83382"/>
    <lineage>
        <taxon>Bacteria</taxon>
        <taxon>Bacillati</taxon>
        <taxon>Actinomycetota</taxon>
        <taxon>Actinomycetes</taxon>
        <taxon>Kitasatosporales</taxon>
        <taxon>Streptomycetaceae</taxon>
        <taxon>Kitasatospora</taxon>
    </lineage>
</organism>
<keyword evidence="5" id="KW-1185">Reference proteome</keyword>
<keyword evidence="2" id="KW-1133">Transmembrane helix</keyword>
<feature type="compositionally biased region" description="Pro residues" evidence="1">
    <location>
        <begin position="140"/>
        <end position="153"/>
    </location>
</feature>
<name>A0A373A2C6_9ACTN</name>
<evidence type="ECO:0000259" key="3">
    <source>
        <dbReference type="Pfam" id="PF10708"/>
    </source>
</evidence>
<sequence length="321" mass="32889">MNNETPPGWYPVPGPDGAPGHERWWDGNAWTGDVRPAQGAYGYPGQEAYPAQQAYPAYPAHPSQQAYPGAGYGQPGPGYPPPAPTPKRVKPGVLISIAVGVLAIGGSVAGIALSHGGDPAADPTTDPTVPVTSSTGPTTSPTPAPKPSTPKPAPVLRSTVADKQHSITLPVFEGWEVSATDTPQWSVYLGSGRYTCANGKACIRGRFSVEKNTVQGDTPKAAADAAMPTVAKQIFSGMASQTDYGSGTITVAGVAGYATRWHITNTDGTQGFVLLAALPAKGGGYVVFDGGVDEDPAAPDVSVLDQILLGVKKDDTPTSGT</sequence>